<evidence type="ECO:0000256" key="1">
    <source>
        <dbReference type="ARBA" id="ARBA00022490"/>
    </source>
</evidence>
<dbReference type="SUPFAM" id="SSF141457">
    <property type="entry name" value="BH3618-like"/>
    <property type="match status" value="1"/>
</dbReference>
<dbReference type="GO" id="GO:0044780">
    <property type="term" value="P:bacterial-type flagellum assembly"/>
    <property type="evidence" value="ECO:0007669"/>
    <property type="project" value="UniProtKB-UniRule"/>
</dbReference>
<reference evidence="5 6" key="1">
    <citation type="submission" date="2019-08" db="EMBL/GenBank/DDBJ databases">
        <title>Deep-cultivation of Planctomycetes and their phenomic and genomic characterization uncovers novel biology.</title>
        <authorList>
            <person name="Wiegand S."/>
            <person name="Jogler M."/>
            <person name="Boedeker C."/>
            <person name="Pinto D."/>
            <person name="Vollmers J."/>
            <person name="Rivas-Marin E."/>
            <person name="Kohn T."/>
            <person name="Peeters S.H."/>
            <person name="Heuer A."/>
            <person name="Rast P."/>
            <person name="Oberbeckmann S."/>
            <person name="Bunk B."/>
            <person name="Jeske O."/>
            <person name="Meyerdierks A."/>
            <person name="Storesund J.E."/>
            <person name="Kallscheuer N."/>
            <person name="Luecker S."/>
            <person name="Lage O.M."/>
            <person name="Pohl T."/>
            <person name="Merkel B.J."/>
            <person name="Hornburger P."/>
            <person name="Mueller R.-W."/>
            <person name="Bruemmer F."/>
            <person name="Labrenz M."/>
            <person name="Spormann A.M."/>
            <person name="Op den Camp H."/>
            <person name="Overmann J."/>
            <person name="Amann R."/>
            <person name="Jetten M.S.M."/>
            <person name="Mascher T."/>
            <person name="Medema M.H."/>
            <person name="Devos D.P."/>
            <person name="Kaster A.-K."/>
            <person name="Ovreas L."/>
            <person name="Rohde M."/>
            <person name="Galperin M.Y."/>
            <person name="Jogler C."/>
        </authorList>
    </citation>
    <scope>NUCLEOTIDE SEQUENCE [LARGE SCALE GENOMIC DNA]</scope>
    <source>
        <strain evidence="5 6">Pr1d</strain>
    </source>
</reference>
<evidence type="ECO:0000256" key="3">
    <source>
        <dbReference type="ARBA" id="ARBA00022845"/>
    </source>
</evidence>
<sequence>MDIYTTRFGTLTVQPQDELLFEEGLIGLEDCRRWVVLTDSNNAALGWLQSLDQGHIALGVVSPRRFVPEYQLRVDRTDLNSLGLSTVRDAEVVAITSRWESGLTINLRAPIVINVEKKLGCQVIAKDDYPVQYPLDVHNTNLRRIA</sequence>
<dbReference type="PANTHER" id="PTHR39190">
    <property type="entry name" value="FLAGELLAR ASSEMBLY FACTOR FLIW"/>
    <property type="match status" value="1"/>
</dbReference>
<organism evidence="5 6">
    <name type="scientific">Bythopirellula goksoeyrii</name>
    <dbReference type="NCBI Taxonomy" id="1400387"/>
    <lineage>
        <taxon>Bacteria</taxon>
        <taxon>Pseudomonadati</taxon>
        <taxon>Planctomycetota</taxon>
        <taxon>Planctomycetia</taxon>
        <taxon>Pirellulales</taxon>
        <taxon>Lacipirellulaceae</taxon>
        <taxon>Bythopirellula</taxon>
    </lineage>
</organism>
<gene>
    <name evidence="4 5" type="primary">fliW</name>
    <name evidence="5" type="ORF">Pr1d_14470</name>
</gene>
<keyword evidence="3 4" id="KW-0810">Translation regulation</keyword>
<evidence type="ECO:0000256" key="4">
    <source>
        <dbReference type="HAMAP-Rule" id="MF_01185"/>
    </source>
</evidence>
<keyword evidence="6" id="KW-1185">Reference proteome</keyword>
<dbReference type="InterPro" id="IPR024046">
    <property type="entry name" value="Flagellar_assmbl_FliW_dom_sf"/>
</dbReference>
<keyword evidence="2 4" id="KW-1005">Bacterial flagellum biogenesis</keyword>
<keyword evidence="5" id="KW-0282">Flagellum</keyword>
<dbReference type="RefSeq" id="WP_148072856.1">
    <property type="nucleotide sequence ID" value="NZ_CP042913.1"/>
</dbReference>
<dbReference type="GO" id="GO:0006417">
    <property type="term" value="P:regulation of translation"/>
    <property type="evidence" value="ECO:0007669"/>
    <property type="project" value="UniProtKB-KW"/>
</dbReference>
<dbReference type="EMBL" id="CP042913">
    <property type="protein sequence ID" value="QEG34174.1"/>
    <property type="molecule type" value="Genomic_DNA"/>
</dbReference>
<keyword evidence="4" id="KW-0143">Chaperone</keyword>
<evidence type="ECO:0000313" key="5">
    <source>
        <dbReference type="EMBL" id="QEG34174.1"/>
    </source>
</evidence>
<evidence type="ECO:0000313" key="6">
    <source>
        <dbReference type="Proteomes" id="UP000323917"/>
    </source>
</evidence>
<dbReference type="KEGG" id="bgok:Pr1d_14470"/>
<accession>A0A5B9Q556</accession>
<comment type="function">
    <text evidence="4">Acts as an anti-CsrA protein, binds CsrA and prevents it from repressing translation of its target genes, one of which is flagellin. Binds to flagellin and participates in the assembly of the flagellum.</text>
</comment>
<comment type="subunit">
    <text evidence="4">Interacts with translational regulator CsrA and flagellin(s).</text>
</comment>
<comment type="subcellular location">
    <subcellularLocation>
        <location evidence="4">Cytoplasm</location>
    </subcellularLocation>
</comment>
<comment type="similarity">
    <text evidence="4">Belongs to the FliW family.</text>
</comment>
<evidence type="ECO:0000256" key="2">
    <source>
        <dbReference type="ARBA" id="ARBA00022795"/>
    </source>
</evidence>
<dbReference type="GO" id="GO:0005737">
    <property type="term" value="C:cytoplasm"/>
    <property type="evidence" value="ECO:0007669"/>
    <property type="project" value="UniProtKB-SubCell"/>
</dbReference>
<dbReference type="PANTHER" id="PTHR39190:SF1">
    <property type="entry name" value="FLAGELLAR ASSEMBLY FACTOR FLIW"/>
    <property type="match status" value="1"/>
</dbReference>
<dbReference type="Gene3D" id="2.30.290.10">
    <property type="entry name" value="BH3618-like"/>
    <property type="match status" value="1"/>
</dbReference>
<dbReference type="AlphaFoldDB" id="A0A5B9Q556"/>
<dbReference type="HAMAP" id="MF_01185">
    <property type="entry name" value="FliW"/>
    <property type="match status" value="1"/>
</dbReference>
<dbReference type="Pfam" id="PF02623">
    <property type="entry name" value="FliW"/>
    <property type="match status" value="1"/>
</dbReference>
<keyword evidence="1 4" id="KW-0963">Cytoplasm</keyword>
<keyword evidence="5" id="KW-0966">Cell projection</keyword>
<proteinExistence type="inferred from homology"/>
<protein>
    <recommendedName>
        <fullName evidence="4">Flagellar assembly factor FliW</fullName>
    </recommendedName>
</protein>
<dbReference type="Proteomes" id="UP000323917">
    <property type="component" value="Chromosome"/>
</dbReference>
<dbReference type="OrthoDB" id="9801235at2"/>
<keyword evidence="5" id="KW-0969">Cilium</keyword>
<dbReference type="InterPro" id="IPR003775">
    <property type="entry name" value="Flagellar_assembly_factor_FliW"/>
</dbReference>
<name>A0A5B9Q556_9BACT</name>